<keyword evidence="1" id="KW-0723">Serine/threonine-protein kinase</keyword>
<dbReference type="InterPro" id="IPR011009">
    <property type="entry name" value="Kinase-like_dom_sf"/>
</dbReference>
<dbReference type="Gene3D" id="1.10.510.10">
    <property type="entry name" value="Transferase(Phosphotransferase) domain 1"/>
    <property type="match status" value="1"/>
</dbReference>
<feature type="compositionally biased region" description="Pro residues" evidence="6">
    <location>
        <begin position="425"/>
        <end position="435"/>
    </location>
</feature>
<dbReference type="OrthoDB" id="347657at2759"/>
<dbReference type="Proteomes" id="UP001165082">
    <property type="component" value="Unassembled WGS sequence"/>
</dbReference>
<proteinExistence type="predicted"/>
<accession>A0A9W7DT17</accession>
<sequence>MSDSEEEGSPILKLSSMDISSEVLDEPPTPADSSSNSTPTPTPTPTPEATSTSSNPSPPPPPRLSPAHFLFGRTLGEGSYARVVHARYKGLDSTSAMTWGGGERDYAVKVMEKRHIKREDKVKYVMLEKSLLSAFTSTLILSLHVSFQDQDYLYLCMDMCPGGELLGVIRYYQERRVSPGSPCCPTPVTQYYLASIILALEYLHNLNVIHRDLKPENVLILADGRMKLGDFGTALDIDGFGTRGRRASPEDSTAFVGTAEYVSPEVLEGNDPANPAVDLWAVGVIAYHMENGRVMWKQGDTEFQVFQAINSKAKGEDVYDYPDFFNPDLKDLVEQLLKGPPMSRLGMSSFAPGTNFKYTSIRSHPYFVGFDWDLLSSGSLPSPHTPCAPKWLSVPDSSLTDGAMELESYFLDGEATPLTIAAPSRSPPQPPPAPRPSSAGDEHWMSYVRGREEGE</sequence>
<feature type="region of interest" description="Disordered" evidence="6">
    <location>
        <begin position="1"/>
        <end position="67"/>
    </location>
</feature>
<keyword evidence="9" id="KW-1185">Reference proteome</keyword>
<comment type="caution">
    <text evidence="8">The sequence shown here is derived from an EMBL/GenBank/DDBJ whole genome shotgun (WGS) entry which is preliminary data.</text>
</comment>
<dbReference type="PROSITE" id="PS00108">
    <property type="entry name" value="PROTEIN_KINASE_ST"/>
    <property type="match status" value="1"/>
</dbReference>
<gene>
    <name evidence="8" type="ORF">TrRE_jg11171</name>
</gene>
<evidence type="ECO:0000256" key="1">
    <source>
        <dbReference type="ARBA" id="ARBA00022527"/>
    </source>
</evidence>
<name>A0A9W7DT17_9STRA</name>
<dbReference type="SMART" id="SM00220">
    <property type="entry name" value="S_TKc"/>
    <property type="match status" value="1"/>
</dbReference>
<feature type="compositionally biased region" description="Basic and acidic residues" evidence="6">
    <location>
        <begin position="440"/>
        <end position="455"/>
    </location>
</feature>
<evidence type="ECO:0000313" key="9">
    <source>
        <dbReference type="Proteomes" id="UP001165082"/>
    </source>
</evidence>
<dbReference type="SUPFAM" id="SSF56112">
    <property type="entry name" value="Protein kinase-like (PK-like)"/>
    <property type="match status" value="1"/>
</dbReference>
<dbReference type="InterPro" id="IPR008271">
    <property type="entry name" value="Ser/Thr_kinase_AS"/>
</dbReference>
<protein>
    <recommendedName>
        <fullName evidence="7">Protein kinase domain-containing protein</fullName>
    </recommendedName>
</protein>
<evidence type="ECO:0000256" key="4">
    <source>
        <dbReference type="ARBA" id="ARBA00022777"/>
    </source>
</evidence>
<feature type="domain" description="Protein kinase" evidence="7">
    <location>
        <begin position="69"/>
        <end position="367"/>
    </location>
</feature>
<dbReference type="Pfam" id="PF00069">
    <property type="entry name" value="Pkinase"/>
    <property type="match status" value="1"/>
</dbReference>
<organism evidence="8 9">
    <name type="scientific">Triparma retinervis</name>
    <dbReference type="NCBI Taxonomy" id="2557542"/>
    <lineage>
        <taxon>Eukaryota</taxon>
        <taxon>Sar</taxon>
        <taxon>Stramenopiles</taxon>
        <taxon>Ochrophyta</taxon>
        <taxon>Bolidophyceae</taxon>
        <taxon>Parmales</taxon>
        <taxon>Triparmaceae</taxon>
        <taxon>Triparma</taxon>
    </lineage>
</organism>
<evidence type="ECO:0000256" key="3">
    <source>
        <dbReference type="ARBA" id="ARBA00022741"/>
    </source>
</evidence>
<keyword evidence="5" id="KW-0067">ATP-binding</keyword>
<evidence type="ECO:0000259" key="7">
    <source>
        <dbReference type="PROSITE" id="PS50011"/>
    </source>
</evidence>
<dbReference type="AlphaFoldDB" id="A0A9W7DT17"/>
<keyword evidence="3" id="KW-0547">Nucleotide-binding</keyword>
<evidence type="ECO:0000256" key="5">
    <source>
        <dbReference type="ARBA" id="ARBA00022840"/>
    </source>
</evidence>
<evidence type="ECO:0000256" key="2">
    <source>
        <dbReference type="ARBA" id="ARBA00022679"/>
    </source>
</evidence>
<feature type="region of interest" description="Disordered" evidence="6">
    <location>
        <begin position="417"/>
        <end position="455"/>
    </location>
</feature>
<dbReference type="InterPro" id="IPR000719">
    <property type="entry name" value="Prot_kinase_dom"/>
</dbReference>
<keyword evidence="4" id="KW-0418">Kinase</keyword>
<dbReference type="PANTHER" id="PTHR24353">
    <property type="entry name" value="CYCLIC NUCLEOTIDE-DEPENDENT PROTEIN KINASE"/>
    <property type="match status" value="1"/>
</dbReference>
<dbReference type="Gene3D" id="3.30.200.20">
    <property type="entry name" value="Phosphorylase Kinase, domain 1"/>
    <property type="match status" value="1"/>
</dbReference>
<reference evidence="8" key="1">
    <citation type="submission" date="2022-07" db="EMBL/GenBank/DDBJ databases">
        <title>Genome analysis of Parmales, a sister group of diatoms, reveals the evolutionary specialization of diatoms from phago-mixotrophs to photoautotrophs.</title>
        <authorList>
            <person name="Ban H."/>
            <person name="Sato S."/>
            <person name="Yoshikawa S."/>
            <person name="Kazumasa Y."/>
            <person name="Nakamura Y."/>
            <person name="Ichinomiya M."/>
            <person name="Saitoh K."/>
            <person name="Sato N."/>
            <person name="Blanc-Mathieu R."/>
            <person name="Endo H."/>
            <person name="Kuwata A."/>
            <person name="Ogata H."/>
        </authorList>
    </citation>
    <scope>NUCLEOTIDE SEQUENCE</scope>
</reference>
<keyword evidence="2" id="KW-0808">Transferase</keyword>
<dbReference type="GO" id="GO:0005524">
    <property type="term" value="F:ATP binding"/>
    <property type="evidence" value="ECO:0007669"/>
    <property type="project" value="UniProtKB-KW"/>
</dbReference>
<feature type="non-terminal residue" evidence="8">
    <location>
        <position position="1"/>
    </location>
</feature>
<dbReference type="EMBL" id="BRXZ01000763">
    <property type="protein sequence ID" value="GMH53225.1"/>
    <property type="molecule type" value="Genomic_DNA"/>
</dbReference>
<evidence type="ECO:0000256" key="6">
    <source>
        <dbReference type="SAM" id="MobiDB-lite"/>
    </source>
</evidence>
<dbReference type="GO" id="GO:0004674">
    <property type="term" value="F:protein serine/threonine kinase activity"/>
    <property type="evidence" value="ECO:0007669"/>
    <property type="project" value="UniProtKB-KW"/>
</dbReference>
<evidence type="ECO:0000313" key="8">
    <source>
        <dbReference type="EMBL" id="GMH53225.1"/>
    </source>
</evidence>
<dbReference type="PROSITE" id="PS50011">
    <property type="entry name" value="PROTEIN_KINASE_DOM"/>
    <property type="match status" value="1"/>
</dbReference>